<protein>
    <submittedName>
        <fullName evidence="2">Uncharacterized protein</fullName>
    </submittedName>
</protein>
<feature type="coiled-coil region" evidence="1">
    <location>
        <begin position="128"/>
        <end position="181"/>
    </location>
</feature>
<dbReference type="Proteomes" id="UP000436088">
    <property type="component" value="Unassembled WGS sequence"/>
</dbReference>
<dbReference type="AlphaFoldDB" id="A0A6A3C8Y5"/>
<reference evidence="2" key="1">
    <citation type="submission" date="2019-09" db="EMBL/GenBank/DDBJ databases">
        <title>Draft genome information of white flower Hibiscus syriacus.</title>
        <authorList>
            <person name="Kim Y.-M."/>
        </authorList>
    </citation>
    <scope>NUCLEOTIDE SEQUENCE [LARGE SCALE GENOMIC DNA]</scope>
    <source>
        <strain evidence="2">YM2019G1</strain>
    </source>
</reference>
<evidence type="ECO:0000256" key="1">
    <source>
        <dbReference type="SAM" id="Coils"/>
    </source>
</evidence>
<sequence>MSSTSASIFPCKIQMESSCKFQPAITRFTHFLVISKHMAKRHRIIRNQNLQLLGTSIWLKNTERDNDMVVCCSAGPGSLVPSSPSPGHGSWKLWVLGILLSVVLPFWRSKWAPLLKLKAEAETVIDKVEAVTNTVEKVLEQVEEVADEIGNILPEGRLKDTLEIEENVEEVEENVKSWMELNSTDERKKIKEEDEE</sequence>
<gene>
    <name evidence="2" type="ORF">F3Y22_tig00009023pilonHSYRG00112</name>
</gene>
<comment type="caution">
    <text evidence="2">The sequence shown here is derived from an EMBL/GenBank/DDBJ whole genome shotgun (WGS) entry which is preliminary data.</text>
</comment>
<accession>A0A6A3C8Y5</accession>
<proteinExistence type="predicted"/>
<dbReference type="PANTHER" id="PTHR33735:SF14">
    <property type="entry name" value="PHAGE CAPSID SCAFFOLDING PROTEIN (GPO) SERINE PEPTIDASE"/>
    <property type="match status" value="1"/>
</dbReference>
<keyword evidence="3" id="KW-1185">Reference proteome</keyword>
<evidence type="ECO:0000313" key="3">
    <source>
        <dbReference type="Proteomes" id="UP000436088"/>
    </source>
</evidence>
<keyword evidence="1" id="KW-0175">Coiled coil</keyword>
<dbReference type="EMBL" id="VEPZ02000433">
    <property type="protein sequence ID" value="KAE8725017.1"/>
    <property type="molecule type" value="Genomic_DNA"/>
</dbReference>
<organism evidence="2 3">
    <name type="scientific">Hibiscus syriacus</name>
    <name type="common">Rose of Sharon</name>
    <dbReference type="NCBI Taxonomy" id="106335"/>
    <lineage>
        <taxon>Eukaryota</taxon>
        <taxon>Viridiplantae</taxon>
        <taxon>Streptophyta</taxon>
        <taxon>Embryophyta</taxon>
        <taxon>Tracheophyta</taxon>
        <taxon>Spermatophyta</taxon>
        <taxon>Magnoliopsida</taxon>
        <taxon>eudicotyledons</taxon>
        <taxon>Gunneridae</taxon>
        <taxon>Pentapetalae</taxon>
        <taxon>rosids</taxon>
        <taxon>malvids</taxon>
        <taxon>Malvales</taxon>
        <taxon>Malvaceae</taxon>
        <taxon>Malvoideae</taxon>
        <taxon>Hibiscus</taxon>
    </lineage>
</organism>
<name>A0A6A3C8Y5_HIBSY</name>
<dbReference type="PANTHER" id="PTHR33735">
    <property type="entry name" value="EXPRESSED PROTEIN"/>
    <property type="match status" value="1"/>
</dbReference>
<evidence type="ECO:0000313" key="2">
    <source>
        <dbReference type="EMBL" id="KAE8725017.1"/>
    </source>
</evidence>